<feature type="domain" description="Glycosyltransferase subfamily 4-like N-terminal" evidence="3">
    <location>
        <begin position="14"/>
        <end position="179"/>
    </location>
</feature>
<proteinExistence type="predicted"/>
<evidence type="ECO:0000259" key="2">
    <source>
        <dbReference type="Pfam" id="PF00534"/>
    </source>
</evidence>
<sequence length="382" mass="43174">MNIGIDFTHDLGYSGIGTYCRSLTEAMAQREPENIYNILTLHHKIPEVQQHFSNLRAIVYSAPFPNPMLLGGKCNKMIRKYHQTIWKKKAANYDLVHFTHQGYFVPGIENAAVTIHDLIKLYNKSYTAIETTHPLFLTTKKMINDAATIFVPSEFVRNELRNYFAGCEKKVKVTYEGIKPVYRQTPPDPAVLKKYDLLDNGRFFLYVGRYESRKNLDRLILAYAQLPDTLKKDTLLVLICPTEKKSTKELQKKIAGAGLEKNVLHLVHVPDNDLVHLYNAALALLFVSFSEGFGLPLVEAMNCGCPAIIANSSSLPEISGSSSLLVDPYDTESIRQAMLAISEDSLLRNDLSKKCIVRAQRFSWQTTAQETLKGYHAMLNKP</sequence>
<reference evidence="4 5" key="1">
    <citation type="submission" date="2006-12" db="EMBL/GenBank/DDBJ databases">
        <title>Complete sequence of Chlorobium phaeobacteroides DSM 266.</title>
        <authorList>
            <consortium name="US DOE Joint Genome Institute"/>
            <person name="Copeland A."/>
            <person name="Lucas S."/>
            <person name="Lapidus A."/>
            <person name="Barry K."/>
            <person name="Detter J.C."/>
            <person name="Glavina del Rio T."/>
            <person name="Hammon N."/>
            <person name="Israni S."/>
            <person name="Pitluck S."/>
            <person name="Goltsman E."/>
            <person name="Schmutz J."/>
            <person name="Larimer F."/>
            <person name="Land M."/>
            <person name="Hauser L."/>
            <person name="Mikhailova N."/>
            <person name="Li T."/>
            <person name="Overmann J."/>
            <person name="Bryant D.A."/>
            <person name="Richardson P."/>
        </authorList>
    </citation>
    <scope>NUCLEOTIDE SEQUENCE [LARGE SCALE GENOMIC DNA]</scope>
    <source>
        <strain evidence="4 5">DSM 266</strain>
    </source>
</reference>
<dbReference type="OrthoDB" id="9801609at2"/>
<name>A1BDE0_CHLPD</name>
<evidence type="ECO:0000256" key="1">
    <source>
        <dbReference type="ARBA" id="ARBA00022679"/>
    </source>
</evidence>
<accession>A1BDE0</accession>
<dbReference type="EMBL" id="CP000492">
    <property type="protein sequence ID" value="ABL64417.1"/>
    <property type="molecule type" value="Genomic_DNA"/>
</dbReference>
<keyword evidence="5" id="KW-1185">Reference proteome</keyword>
<gene>
    <name evidence="4" type="ordered locus">Cpha266_0358</name>
</gene>
<dbReference type="InterPro" id="IPR001296">
    <property type="entry name" value="Glyco_trans_1"/>
</dbReference>
<dbReference type="SUPFAM" id="SSF53756">
    <property type="entry name" value="UDP-Glycosyltransferase/glycogen phosphorylase"/>
    <property type="match status" value="1"/>
</dbReference>
<dbReference type="Proteomes" id="UP000008701">
    <property type="component" value="Chromosome"/>
</dbReference>
<dbReference type="Pfam" id="PF13439">
    <property type="entry name" value="Glyco_transf_4"/>
    <property type="match status" value="1"/>
</dbReference>
<dbReference type="STRING" id="290317.Cpha266_0358"/>
<dbReference type="KEGG" id="cph:Cpha266_0358"/>
<dbReference type="RefSeq" id="WP_011744250.1">
    <property type="nucleotide sequence ID" value="NC_008639.1"/>
</dbReference>
<dbReference type="PANTHER" id="PTHR46401:SF2">
    <property type="entry name" value="GLYCOSYLTRANSFERASE WBBK-RELATED"/>
    <property type="match status" value="1"/>
</dbReference>
<protein>
    <submittedName>
        <fullName evidence="4">Glycosyl transferase, group 1</fullName>
    </submittedName>
</protein>
<dbReference type="CAZy" id="GT4">
    <property type="family name" value="Glycosyltransferase Family 4"/>
</dbReference>
<keyword evidence="1 4" id="KW-0808">Transferase</keyword>
<evidence type="ECO:0000313" key="5">
    <source>
        <dbReference type="Proteomes" id="UP000008701"/>
    </source>
</evidence>
<dbReference type="CDD" id="cd03809">
    <property type="entry name" value="GT4_MtfB-like"/>
    <property type="match status" value="1"/>
</dbReference>
<dbReference type="PANTHER" id="PTHR46401">
    <property type="entry name" value="GLYCOSYLTRANSFERASE WBBK-RELATED"/>
    <property type="match status" value="1"/>
</dbReference>
<dbReference type="AlphaFoldDB" id="A1BDE0"/>
<dbReference type="HOGENOM" id="CLU_009583_27_1_10"/>
<dbReference type="Pfam" id="PF00534">
    <property type="entry name" value="Glycos_transf_1"/>
    <property type="match status" value="1"/>
</dbReference>
<dbReference type="eggNOG" id="COG0438">
    <property type="taxonomic scope" value="Bacteria"/>
</dbReference>
<organism evidence="4 5">
    <name type="scientific">Chlorobium phaeobacteroides (strain DSM 266 / SMG 266 / 2430)</name>
    <dbReference type="NCBI Taxonomy" id="290317"/>
    <lineage>
        <taxon>Bacteria</taxon>
        <taxon>Pseudomonadati</taxon>
        <taxon>Chlorobiota</taxon>
        <taxon>Chlorobiia</taxon>
        <taxon>Chlorobiales</taxon>
        <taxon>Chlorobiaceae</taxon>
        <taxon>Chlorobium/Pelodictyon group</taxon>
        <taxon>Chlorobium</taxon>
    </lineage>
</organism>
<feature type="domain" description="Glycosyl transferase family 1" evidence="2">
    <location>
        <begin position="194"/>
        <end position="354"/>
    </location>
</feature>
<dbReference type="Gene3D" id="3.40.50.2000">
    <property type="entry name" value="Glycogen Phosphorylase B"/>
    <property type="match status" value="2"/>
</dbReference>
<dbReference type="InterPro" id="IPR028098">
    <property type="entry name" value="Glyco_trans_4-like_N"/>
</dbReference>
<evidence type="ECO:0000259" key="3">
    <source>
        <dbReference type="Pfam" id="PF13439"/>
    </source>
</evidence>
<evidence type="ECO:0000313" key="4">
    <source>
        <dbReference type="EMBL" id="ABL64417.1"/>
    </source>
</evidence>
<dbReference type="GO" id="GO:0016757">
    <property type="term" value="F:glycosyltransferase activity"/>
    <property type="evidence" value="ECO:0007669"/>
    <property type="project" value="InterPro"/>
</dbReference>